<dbReference type="AlphaFoldDB" id="B4W032"/>
<protein>
    <submittedName>
        <fullName evidence="1">Uncharacterized protein</fullName>
    </submittedName>
</protein>
<organism evidence="1 2">
    <name type="scientific">Coleofasciculus chthonoplastes PCC 7420</name>
    <dbReference type="NCBI Taxonomy" id="118168"/>
    <lineage>
        <taxon>Bacteria</taxon>
        <taxon>Bacillati</taxon>
        <taxon>Cyanobacteriota</taxon>
        <taxon>Cyanophyceae</taxon>
        <taxon>Coleofasciculales</taxon>
        <taxon>Coleofasciculaceae</taxon>
        <taxon>Coleofasciculus</taxon>
    </lineage>
</organism>
<accession>B4W032</accession>
<reference evidence="1 2" key="1">
    <citation type="submission" date="2008-07" db="EMBL/GenBank/DDBJ databases">
        <authorList>
            <person name="Tandeau de Marsac N."/>
            <person name="Ferriera S."/>
            <person name="Johnson J."/>
            <person name="Kravitz S."/>
            <person name="Beeson K."/>
            <person name="Sutton G."/>
            <person name="Rogers Y.-H."/>
            <person name="Friedman R."/>
            <person name="Frazier M."/>
            <person name="Venter J.C."/>
        </authorList>
    </citation>
    <scope>NUCLEOTIDE SEQUENCE [LARGE SCALE GENOMIC DNA]</scope>
    <source>
        <strain evidence="1 2">PCC 7420</strain>
    </source>
</reference>
<sequence>MLTSIIDKTYLFIGATILVWMRQIQKSSLNGTPVEFGGFIGNHLAKF</sequence>
<proteinExistence type="predicted"/>
<keyword evidence="2" id="KW-1185">Reference proteome</keyword>
<evidence type="ECO:0000313" key="2">
    <source>
        <dbReference type="Proteomes" id="UP000003835"/>
    </source>
</evidence>
<name>B4W032_9CYAN</name>
<gene>
    <name evidence="1" type="ORF">MC7420_3527</name>
</gene>
<dbReference type="HOGENOM" id="CLU_3166772_0_0_3"/>
<evidence type="ECO:0000313" key="1">
    <source>
        <dbReference type="EMBL" id="EDX72455.1"/>
    </source>
</evidence>
<dbReference type="EMBL" id="DS989864">
    <property type="protein sequence ID" value="EDX72455.1"/>
    <property type="molecule type" value="Genomic_DNA"/>
</dbReference>
<dbReference type="Proteomes" id="UP000003835">
    <property type="component" value="Unassembled WGS sequence"/>
</dbReference>